<comment type="caution">
    <text evidence="3">The sequence shown here is derived from an EMBL/GenBank/DDBJ whole genome shotgun (WGS) entry which is preliminary data.</text>
</comment>
<evidence type="ECO:0000313" key="3">
    <source>
        <dbReference type="EMBL" id="KAF6269011.1"/>
    </source>
</evidence>
<dbReference type="VEuPathDB" id="HostDB:GeneID_118655257"/>
<organism evidence="3 4">
    <name type="scientific">Myotis myotis</name>
    <name type="common">Greater mouse-eared bat</name>
    <name type="synonym">Vespertilio myotis</name>
    <dbReference type="NCBI Taxonomy" id="51298"/>
    <lineage>
        <taxon>Eukaryota</taxon>
        <taxon>Metazoa</taxon>
        <taxon>Chordata</taxon>
        <taxon>Craniata</taxon>
        <taxon>Vertebrata</taxon>
        <taxon>Euteleostomi</taxon>
        <taxon>Mammalia</taxon>
        <taxon>Eutheria</taxon>
        <taxon>Laurasiatheria</taxon>
        <taxon>Chiroptera</taxon>
        <taxon>Yangochiroptera</taxon>
        <taxon>Vespertilionidae</taxon>
        <taxon>Myotis</taxon>
    </lineage>
</organism>
<dbReference type="InterPro" id="IPR028750">
    <property type="entry name" value="CEP350/CC187"/>
</dbReference>
<evidence type="ECO:0000256" key="2">
    <source>
        <dbReference type="SAM" id="MobiDB-lite"/>
    </source>
</evidence>
<feature type="compositionally biased region" description="Polar residues" evidence="2">
    <location>
        <begin position="1356"/>
        <end position="1370"/>
    </location>
</feature>
<feature type="region of interest" description="Disordered" evidence="2">
    <location>
        <begin position="1440"/>
        <end position="1485"/>
    </location>
</feature>
<feature type="compositionally biased region" description="Basic residues" evidence="2">
    <location>
        <begin position="112"/>
        <end position="121"/>
    </location>
</feature>
<keyword evidence="4" id="KW-1185">Reference proteome</keyword>
<keyword evidence="1" id="KW-0175">Coiled coil</keyword>
<dbReference type="GO" id="GO:0034453">
    <property type="term" value="P:microtubule anchoring"/>
    <property type="evidence" value="ECO:0007669"/>
    <property type="project" value="InterPro"/>
</dbReference>
<feature type="region of interest" description="Disordered" evidence="2">
    <location>
        <begin position="616"/>
        <end position="646"/>
    </location>
</feature>
<feature type="region of interest" description="Disordered" evidence="2">
    <location>
        <begin position="452"/>
        <end position="473"/>
    </location>
</feature>
<dbReference type="GO" id="GO:0008017">
    <property type="term" value="F:microtubule binding"/>
    <property type="evidence" value="ECO:0007669"/>
    <property type="project" value="InterPro"/>
</dbReference>
<feature type="compositionally biased region" description="Polar residues" evidence="2">
    <location>
        <begin position="374"/>
        <end position="389"/>
    </location>
</feature>
<feature type="compositionally biased region" description="Polar residues" evidence="2">
    <location>
        <begin position="967"/>
        <end position="981"/>
    </location>
</feature>
<evidence type="ECO:0000313" key="4">
    <source>
        <dbReference type="Proteomes" id="UP000527355"/>
    </source>
</evidence>
<feature type="compositionally biased region" description="Low complexity" evidence="2">
    <location>
        <begin position="28"/>
        <end position="44"/>
    </location>
</feature>
<dbReference type="PANTHER" id="PTHR13958:SF5">
    <property type="entry name" value="COILED-COIL DOMAIN-CONTAINING PROTEIN 187"/>
    <property type="match status" value="1"/>
</dbReference>
<evidence type="ECO:0000256" key="1">
    <source>
        <dbReference type="SAM" id="Coils"/>
    </source>
</evidence>
<dbReference type="Proteomes" id="UP000527355">
    <property type="component" value="Unassembled WGS sequence"/>
</dbReference>
<dbReference type="PANTHER" id="PTHR13958">
    <property type="entry name" value="CENTROSOME-ASSOCIATED PROTEIN 350"/>
    <property type="match status" value="1"/>
</dbReference>
<feature type="region of interest" description="Disordered" evidence="2">
    <location>
        <begin position="242"/>
        <end position="273"/>
    </location>
</feature>
<feature type="region of interest" description="Disordered" evidence="2">
    <location>
        <begin position="1"/>
        <end position="194"/>
    </location>
</feature>
<feature type="region of interest" description="Disordered" evidence="2">
    <location>
        <begin position="1650"/>
        <end position="1675"/>
    </location>
</feature>
<gene>
    <name evidence="3" type="ORF">mMyoMyo1_002230</name>
</gene>
<feature type="region of interest" description="Disordered" evidence="2">
    <location>
        <begin position="218"/>
        <end position="237"/>
    </location>
</feature>
<feature type="region of interest" description="Disordered" evidence="2">
    <location>
        <begin position="1159"/>
        <end position="1420"/>
    </location>
</feature>
<feature type="compositionally biased region" description="Basic and acidic residues" evidence="2">
    <location>
        <begin position="69"/>
        <end position="81"/>
    </location>
</feature>
<feature type="coiled-coil region" evidence="1">
    <location>
        <begin position="894"/>
        <end position="932"/>
    </location>
</feature>
<name>A0A7J7QYK2_MYOMY</name>
<dbReference type="EMBL" id="JABWUV010000044">
    <property type="protein sequence ID" value="KAF6269011.1"/>
    <property type="molecule type" value="Genomic_DNA"/>
</dbReference>
<accession>A0A7J7QYK2</accession>
<feature type="region of interest" description="Disordered" evidence="2">
    <location>
        <begin position="710"/>
        <end position="734"/>
    </location>
</feature>
<feature type="region of interest" description="Disordered" evidence="2">
    <location>
        <begin position="938"/>
        <end position="1024"/>
    </location>
</feature>
<proteinExistence type="predicted"/>
<feature type="compositionally biased region" description="Polar residues" evidence="2">
    <location>
        <begin position="1162"/>
        <end position="1178"/>
    </location>
</feature>
<feature type="compositionally biased region" description="Polar residues" evidence="2">
    <location>
        <begin position="1328"/>
        <end position="1341"/>
    </location>
</feature>
<feature type="compositionally biased region" description="Polar residues" evidence="2">
    <location>
        <begin position="89"/>
        <end position="105"/>
    </location>
</feature>
<feature type="region of interest" description="Disordered" evidence="2">
    <location>
        <begin position="373"/>
        <end position="416"/>
    </location>
</feature>
<reference evidence="3 4" key="1">
    <citation type="journal article" date="2020" name="Nature">
        <title>Six reference-quality genomes reveal evolution of bat adaptations.</title>
        <authorList>
            <person name="Jebb D."/>
            <person name="Huang Z."/>
            <person name="Pippel M."/>
            <person name="Hughes G.M."/>
            <person name="Lavrichenko K."/>
            <person name="Devanna P."/>
            <person name="Winkler S."/>
            <person name="Jermiin L.S."/>
            <person name="Skirmuntt E.C."/>
            <person name="Katzourakis A."/>
            <person name="Burkitt-Gray L."/>
            <person name="Ray D.A."/>
            <person name="Sullivan K.A.M."/>
            <person name="Roscito J.G."/>
            <person name="Kirilenko B.M."/>
            <person name="Davalos L.M."/>
            <person name="Corthals A.P."/>
            <person name="Power M.L."/>
            <person name="Jones G."/>
            <person name="Ransome R.D."/>
            <person name="Dechmann D.K.N."/>
            <person name="Locatelli A.G."/>
            <person name="Puechmaille S.J."/>
            <person name="Fedrigo O."/>
            <person name="Jarvis E.D."/>
            <person name="Hiller M."/>
            <person name="Vernes S.C."/>
            <person name="Myers E.W."/>
            <person name="Teeling E.C."/>
        </authorList>
    </citation>
    <scope>NUCLEOTIDE SEQUENCE [LARGE SCALE GENOMIC DNA]</scope>
    <source>
        <strain evidence="3">MMyoMyo1</strain>
        <tissue evidence="3">Flight muscle</tissue>
    </source>
</reference>
<feature type="compositionally biased region" description="Basic and acidic residues" evidence="2">
    <location>
        <begin position="1372"/>
        <end position="1383"/>
    </location>
</feature>
<dbReference type="GO" id="GO:0005813">
    <property type="term" value="C:centrosome"/>
    <property type="evidence" value="ECO:0007669"/>
    <property type="project" value="InterPro"/>
</dbReference>
<protein>
    <submittedName>
        <fullName evidence="3">Coiled-coil domain containing 187</fullName>
    </submittedName>
</protein>
<sequence>MEERPGPQGQACSHPAWTAGKEARDGDSSVSSGRLSGSSGGHKSCAPAHRPWKERPPLVLGSPQQHGESNPRLEQLREKIRAQACRQASCASLGTSMPSSTSNLLRASPPAPRRKVRKLKKAPPAPASPGFGNPSAAGRAVQDKAVPGQERAPSRVSQRQASVPREKHKSMKSSSCKREKAPRSSTRRAAKDQDSELVGVYAWRKGQALVRGLLGPPPALPRLQSKAPSGAPAPTMELGDMEDRAAESSPVGPRTPRPGTVRSDPWVPTHMPNLASCDEAGSIHSAMAILQDLRQQIQAGLDLAQDHHRRGGQERRQLAGRRPKGHWSAPDVRVSLSKSSQGPAKGVHRSSSEWAGSLSAGQHWGASARWESYPQRTWSPQGRNPTFQRPGSPPERPWSASAGQRAGAPCKDWEASPRGRWSLLERPSPTTQRPWSASFVKKAGAPVQCRAHPWPRPTQSTSQLAPGQENEARLPPPCPKPRGFLGHPYSPASLRELMRQKALARQQQVLEEKASAVQARELRSQRLQGVYRQQREAVRGRAGPTKAFPLVSQTTPSIVTFVPHSAPSRGQDAPGSVGSPALRWSKVTSGMVLGDQEAPGSFCLCLDRALNHEPLETGGPQEGWAGAPLPTSAGSPAGPRKLQDLTAHPPRPGLCIYLGPEEAERLGTRGPLHFRYKHARLQALETMANVLKQRIDLLTANLLGADAADTLEDLPSNPPSSRPSTHSASLPLSLGTPKPVVPACPQALVPDAGRGSPWGWADVRARLLLSPSCLPDGETLLWSPGWEQRRSVSPGGHLAYSPPGSMEDGCLKLDRRLARDMASAQALGPLAGSSLEVPAPPDPTGGSLWLEEMPSARGAGLVTPWALQSCGQQEPGRPRAGHFSDLQQKSLSFLQALKLDQQKQEQALALLRQRAELEVWETQKALDELLSKHRLARRMEKRETQARPGAAPELEGLRLWAGPDPKTSWSAVTARSRSQPSLGRDAAAPSRGPEEGQERPAGQSAYAASLQEPEPGHAPSPLPLARLYPWDHPVHQVPGQSPWEEELLHLDEEAVQGKLRCEPAWLECQRCPGSQGSEAALVLAEKQPHGLSSLEQGQRETRFPDNSRLLSCQERTLLLRHHRHILSVQRAVTRLQQELLATAQLLQGSSPEAKVPWEWGSEKSQQPEGPAQGSSCSPTPLRPCSPSSHGPWRSPESPGVPLPVPKQDRTPPRETSASDVHLWPLRPAWGEETSMADGWVDAQEGLVESGSQMGQGDPQPNPSPSSTVETWALMESHARSSWDQGGPCSPREASQVVEGSASGVGAELELDFASSPGREAPEVEGQWSEEQSAHSCSNSALSLPFPSGSSVFKGASFSQGGETGPLQASTDCPERPQEADRNPPRAPPATPRVLAALRAESRAPGHAGSGVPAAPEEASLSLDGSVLPEILSPVDEVLSYGSADLPSSTHRDAPPPPALPAGSRATPSHPSEDFPSPPEDASTNTWELPSLSEALSLGPQEASLCLAAGAQGRSLGDQLGESHSIGRNKVLGGQWSEPVDWLRSPWCGGVGNALAGPPGQSVQPLTLSGEACVTGEGLPALLTAGHTGLAGPWQGDPVPALDGGPCVGPSGDRAEVVDLVSTQLSRRILCDTLAVLSELAPLSSLGTGELAGAGRVPGLTGQPPGSPGKTGLRKE</sequence>
<feature type="region of interest" description="Disordered" evidence="2">
    <location>
        <begin position="306"/>
        <end position="354"/>
    </location>
</feature>